<gene>
    <name evidence="2" type="ORF">Dsin_026492</name>
</gene>
<feature type="transmembrane region" description="Helical" evidence="1">
    <location>
        <begin position="132"/>
        <end position="152"/>
    </location>
</feature>
<feature type="transmembrane region" description="Helical" evidence="1">
    <location>
        <begin position="81"/>
        <end position="101"/>
    </location>
</feature>
<evidence type="ECO:0000313" key="2">
    <source>
        <dbReference type="EMBL" id="KAK3195182.1"/>
    </source>
</evidence>
<protein>
    <submittedName>
        <fullName evidence="2">Uncharacterized protein</fullName>
    </submittedName>
</protein>
<dbReference type="Proteomes" id="UP001281410">
    <property type="component" value="Unassembled WGS sequence"/>
</dbReference>
<proteinExistence type="predicted"/>
<evidence type="ECO:0000313" key="3">
    <source>
        <dbReference type="Proteomes" id="UP001281410"/>
    </source>
</evidence>
<keyword evidence="1" id="KW-0472">Membrane</keyword>
<dbReference type="AlphaFoldDB" id="A0AAE0DXX6"/>
<organism evidence="2 3">
    <name type="scientific">Dipteronia sinensis</name>
    <dbReference type="NCBI Taxonomy" id="43782"/>
    <lineage>
        <taxon>Eukaryota</taxon>
        <taxon>Viridiplantae</taxon>
        <taxon>Streptophyta</taxon>
        <taxon>Embryophyta</taxon>
        <taxon>Tracheophyta</taxon>
        <taxon>Spermatophyta</taxon>
        <taxon>Magnoliopsida</taxon>
        <taxon>eudicotyledons</taxon>
        <taxon>Gunneridae</taxon>
        <taxon>Pentapetalae</taxon>
        <taxon>rosids</taxon>
        <taxon>malvids</taxon>
        <taxon>Sapindales</taxon>
        <taxon>Sapindaceae</taxon>
        <taxon>Hippocastanoideae</taxon>
        <taxon>Acereae</taxon>
        <taxon>Dipteronia</taxon>
    </lineage>
</organism>
<reference evidence="2" key="1">
    <citation type="journal article" date="2023" name="Plant J.">
        <title>Genome sequences and population genomics provide insights into the demographic history, inbreeding, and mutation load of two 'living fossil' tree species of Dipteronia.</title>
        <authorList>
            <person name="Feng Y."/>
            <person name="Comes H.P."/>
            <person name="Chen J."/>
            <person name="Zhu S."/>
            <person name="Lu R."/>
            <person name="Zhang X."/>
            <person name="Li P."/>
            <person name="Qiu J."/>
            <person name="Olsen K.M."/>
            <person name="Qiu Y."/>
        </authorList>
    </citation>
    <scope>NUCLEOTIDE SEQUENCE</scope>
    <source>
        <strain evidence="2">NBL</strain>
    </source>
</reference>
<name>A0AAE0DXX6_9ROSI</name>
<dbReference type="EMBL" id="JANJYJ010000008">
    <property type="protein sequence ID" value="KAK3195182.1"/>
    <property type="molecule type" value="Genomic_DNA"/>
</dbReference>
<dbReference type="PANTHER" id="PTHR33306">
    <property type="entry name" value="EXPRESSED PROTEIN-RELATED-RELATED"/>
    <property type="match status" value="1"/>
</dbReference>
<comment type="caution">
    <text evidence="2">The sequence shown here is derived from an EMBL/GenBank/DDBJ whole genome shotgun (WGS) entry which is preliminary data.</text>
</comment>
<accession>A0AAE0DXX6</accession>
<keyword evidence="1" id="KW-1133">Transmembrane helix</keyword>
<sequence length="155" mass="18027">MLFNRVLQNFRLLWSKNIEKSMDWFYTKRRGPEWKQGWSGQTLASVSAPPLPLLAVFGIVLLLLWLSQYTGYKAQMQLTTINFQLFIFLLPIMLILLMASMSSNGGYSFGFRVYHTDRCTKPEAHPGGLPSWWWFFWFCFLISLLSIQSGSVEVK</sequence>
<feature type="transmembrane region" description="Helical" evidence="1">
    <location>
        <begin position="51"/>
        <end position="69"/>
    </location>
</feature>
<keyword evidence="1" id="KW-0812">Transmembrane</keyword>
<keyword evidence="3" id="KW-1185">Reference proteome</keyword>
<dbReference type="PANTHER" id="PTHR33306:SF21">
    <property type="entry name" value="TRANSMEMBRANE PROTEIN"/>
    <property type="match status" value="1"/>
</dbReference>
<evidence type="ECO:0000256" key="1">
    <source>
        <dbReference type="SAM" id="Phobius"/>
    </source>
</evidence>